<dbReference type="RefSeq" id="WP_073015903.1">
    <property type="nucleotide sequence ID" value="NZ_FQXU01000003.1"/>
</dbReference>
<proteinExistence type="predicted"/>
<evidence type="ECO:0000313" key="2">
    <source>
        <dbReference type="EMBL" id="SHH49662.1"/>
    </source>
</evidence>
<evidence type="ECO:0000256" key="1">
    <source>
        <dbReference type="SAM" id="MobiDB-lite"/>
    </source>
</evidence>
<sequence>MIFDRLNSEKRETEVNDWKEVYSFEKGYEDSPFSSGLQESTYFSCIKIISESIAKCPFQVKQETDKGEIVARDHYLYDLLRLRPNPYMNAVDVFKSFVAISKHEGISGLFIDRKGSKIDGLYPVKIDTITVDDAGLIKSSKNNKILYDFQGVNGETGSCFDKDMIILRDFSIDGINAKANKSILKESLDTSIKSQNYLNTLFSNGLTNKIVVQLTNDIKEESELKKIQRKFDRIYTNNGKIFTVPAGYNASSLNLSLTDAQFAELRFMSKKDIAASFGVPLSKLGEMKENAKSDEQDNLAFLVDTLQVIFTAIEQEGDWKLLTQTERKKGYKIRFNTNVMLRLDSLTQANVISTYVKNGVYDLDYAKDLLGVERIGGDKIITLPSGQILLKDLLAGKGSWQQNNNATEKVGDEDVDTGGNEEIPKD</sequence>
<gene>
    <name evidence="2" type="ORF">SAMN02745941_00204</name>
</gene>
<dbReference type="EMBL" id="FQXU01000003">
    <property type="protein sequence ID" value="SHH49662.1"/>
    <property type="molecule type" value="Genomic_DNA"/>
</dbReference>
<dbReference type="Pfam" id="PF04860">
    <property type="entry name" value="Phage_portal"/>
    <property type="match status" value="1"/>
</dbReference>
<accession>A0A1M5TFY3</accession>
<organism evidence="2 3">
    <name type="scientific">Clostridium intestinale DSM 6191</name>
    <dbReference type="NCBI Taxonomy" id="1121320"/>
    <lineage>
        <taxon>Bacteria</taxon>
        <taxon>Bacillati</taxon>
        <taxon>Bacillota</taxon>
        <taxon>Clostridia</taxon>
        <taxon>Eubacteriales</taxon>
        <taxon>Clostridiaceae</taxon>
        <taxon>Clostridium</taxon>
    </lineage>
</organism>
<dbReference type="InterPro" id="IPR006944">
    <property type="entry name" value="Phage/GTA_portal"/>
</dbReference>
<name>A0A1M5TFY3_9CLOT</name>
<protein>
    <submittedName>
        <fullName evidence="2">Phage portal protein, HK97 family</fullName>
    </submittedName>
</protein>
<dbReference type="Proteomes" id="UP000184241">
    <property type="component" value="Unassembled WGS sequence"/>
</dbReference>
<feature type="region of interest" description="Disordered" evidence="1">
    <location>
        <begin position="402"/>
        <end position="426"/>
    </location>
</feature>
<reference evidence="2 3" key="1">
    <citation type="submission" date="2016-11" db="EMBL/GenBank/DDBJ databases">
        <authorList>
            <person name="Jaros S."/>
            <person name="Januszkiewicz K."/>
            <person name="Wedrychowicz H."/>
        </authorList>
    </citation>
    <scope>NUCLEOTIDE SEQUENCE [LARGE SCALE GENOMIC DNA]</scope>
    <source>
        <strain evidence="2 3">DSM 6191</strain>
    </source>
</reference>
<dbReference type="InterPro" id="IPR006427">
    <property type="entry name" value="Portal_HK97"/>
</dbReference>
<evidence type="ECO:0000313" key="3">
    <source>
        <dbReference type="Proteomes" id="UP000184241"/>
    </source>
</evidence>
<dbReference type="AlphaFoldDB" id="A0A1M5TFY3"/>
<dbReference type="NCBIfam" id="TIGR01537">
    <property type="entry name" value="portal_HK97"/>
    <property type="match status" value="1"/>
</dbReference>